<feature type="compositionally biased region" description="Low complexity" evidence="1">
    <location>
        <begin position="283"/>
        <end position="300"/>
    </location>
</feature>
<dbReference type="RefSeq" id="WP_012385632.1">
    <property type="nucleotide sequence ID" value="NC_010581.1"/>
</dbReference>
<name>B2IJG8_BEII9</name>
<dbReference type="PROSITE" id="PS51724">
    <property type="entry name" value="SPOR"/>
    <property type="match status" value="1"/>
</dbReference>
<accession>B2IJG8</accession>
<evidence type="ECO:0000313" key="4">
    <source>
        <dbReference type="EMBL" id="ACB96281.1"/>
    </source>
</evidence>
<dbReference type="KEGG" id="bid:Bind_2709"/>
<protein>
    <submittedName>
        <fullName evidence="4">Sporulation domain protein</fullName>
    </submittedName>
</protein>
<keyword evidence="2" id="KW-0812">Transmembrane</keyword>
<reference evidence="5" key="1">
    <citation type="submission" date="2008-03" db="EMBL/GenBank/DDBJ databases">
        <title>Complete sequence of chromosome of Beijerinckia indica subsp. indica ATCC 9039.</title>
        <authorList>
            <consortium name="US DOE Joint Genome Institute"/>
            <person name="Copeland A."/>
            <person name="Lucas S."/>
            <person name="Lapidus A."/>
            <person name="Glavina del Rio T."/>
            <person name="Dalin E."/>
            <person name="Tice H."/>
            <person name="Bruce D."/>
            <person name="Goodwin L."/>
            <person name="Pitluck S."/>
            <person name="LaButti K."/>
            <person name="Schmutz J."/>
            <person name="Larimer F."/>
            <person name="Land M."/>
            <person name="Hauser L."/>
            <person name="Kyrpides N."/>
            <person name="Mikhailova N."/>
            <person name="Dunfield P.F."/>
            <person name="Dedysh S.N."/>
            <person name="Liesack W."/>
            <person name="Saw J.H."/>
            <person name="Alam M."/>
            <person name="Chen Y."/>
            <person name="Murrell J.C."/>
            <person name="Richardson P."/>
        </authorList>
    </citation>
    <scope>NUCLEOTIDE SEQUENCE [LARGE SCALE GENOMIC DNA]</scope>
    <source>
        <strain evidence="5">ATCC 9039 / DSM 1715 / NCIMB 8712</strain>
    </source>
</reference>
<dbReference type="HOGENOM" id="CLU_041662_0_0_5"/>
<reference evidence="4 5" key="2">
    <citation type="journal article" date="2010" name="J. Bacteriol.">
        <title>Complete genome sequence of Beijerinckia indica subsp. indica.</title>
        <authorList>
            <person name="Tamas I."/>
            <person name="Dedysh S.N."/>
            <person name="Liesack W."/>
            <person name="Stott M.B."/>
            <person name="Alam M."/>
            <person name="Murrell J.C."/>
            <person name="Dunfield P.F."/>
        </authorList>
    </citation>
    <scope>NUCLEOTIDE SEQUENCE [LARGE SCALE GENOMIC DNA]</scope>
    <source>
        <strain evidence="5">ATCC 9039 / DSM 1715 / NCIMB 8712</strain>
    </source>
</reference>
<evidence type="ECO:0000256" key="2">
    <source>
        <dbReference type="SAM" id="Phobius"/>
    </source>
</evidence>
<dbReference type="EMBL" id="CP001016">
    <property type="protein sequence ID" value="ACB96281.1"/>
    <property type="molecule type" value="Genomic_DNA"/>
</dbReference>
<dbReference type="InterPro" id="IPR007730">
    <property type="entry name" value="SPOR-like_dom"/>
</dbReference>
<evidence type="ECO:0000256" key="1">
    <source>
        <dbReference type="SAM" id="MobiDB-lite"/>
    </source>
</evidence>
<dbReference type="SUPFAM" id="SSF110997">
    <property type="entry name" value="Sporulation related repeat"/>
    <property type="match status" value="1"/>
</dbReference>
<dbReference type="AlphaFoldDB" id="B2IJG8"/>
<proteinExistence type="predicted"/>
<dbReference type="OrthoDB" id="7338235at2"/>
<dbReference type="Pfam" id="PF05036">
    <property type="entry name" value="SPOR"/>
    <property type="match status" value="1"/>
</dbReference>
<evidence type="ECO:0000259" key="3">
    <source>
        <dbReference type="PROSITE" id="PS51724"/>
    </source>
</evidence>
<feature type="region of interest" description="Disordered" evidence="1">
    <location>
        <begin position="282"/>
        <end position="322"/>
    </location>
</feature>
<dbReference type="Proteomes" id="UP000001695">
    <property type="component" value="Chromosome"/>
</dbReference>
<feature type="region of interest" description="Disordered" evidence="1">
    <location>
        <begin position="338"/>
        <end position="422"/>
    </location>
</feature>
<dbReference type="STRING" id="395963.Bind_2709"/>
<keyword evidence="2" id="KW-1133">Transmembrane helix</keyword>
<dbReference type="GO" id="GO:0042834">
    <property type="term" value="F:peptidoglycan binding"/>
    <property type="evidence" value="ECO:0007669"/>
    <property type="project" value="InterPro"/>
</dbReference>
<evidence type="ECO:0000313" key="5">
    <source>
        <dbReference type="Proteomes" id="UP000001695"/>
    </source>
</evidence>
<keyword evidence="2" id="KW-0472">Membrane</keyword>
<dbReference type="InterPro" id="IPR036680">
    <property type="entry name" value="SPOR-like_sf"/>
</dbReference>
<feature type="compositionally biased region" description="Polar residues" evidence="1">
    <location>
        <begin position="394"/>
        <end position="404"/>
    </location>
</feature>
<feature type="compositionally biased region" description="Low complexity" evidence="1">
    <location>
        <begin position="308"/>
        <end position="322"/>
    </location>
</feature>
<feature type="domain" description="SPOR" evidence="3">
    <location>
        <begin position="428"/>
        <end position="511"/>
    </location>
</feature>
<keyword evidence="5" id="KW-1185">Reference proteome</keyword>
<gene>
    <name evidence="4" type="ordered locus">Bind_2709</name>
</gene>
<dbReference type="eggNOG" id="COG3087">
    <property type="taxonomic scope" value="Bacteria"/>
</dbReference>
<feature type="transmembrane region" description="Helical" evidence="2">
    <location>
        <begin position="194"/>
        <end position="214"/>
    </location>
</feature>
<organism evidence="4 5">
    <name type="scientific">Beijerinckia indica subsp. indica (strain ATCC 9039 / DSM 1715 / NCIMB 8712)</name>
    <dbReference type="NCBI Taxonomy" id="395963"/>
    <lineage>
        <taxon>Bacteria</taxon>
        <taxon>Pseudomonadati</taxon>
        <taxon>Pseudomonadota</taxon>
        <taxon>Alphaproteobacteria</taxon>
        <taxon>Hyphomicrobiales</taxon>
        <taxon>Beijerinckiaceae</taxon>
        <taxon>Beijerinckia</taxon>
    </lineage>
</organism>
<feature type="compositionally biased region" description="Low complexity" evidence="1">
    <location>
        <begin position="368"/>
        <end position="381"/>
    </location>
</feature>
<dbReference type="Gene3D" id="3.30.70.1070">
    <property type="entry name" value="Sporulation related repeat"/>
    <property type="match status" value="1"/>
</dbReference>
<sequence length="511" mass="53203">MSESVARRRPMIDLEEFERRLRQPSAQARKEDDALSALARLSDVAEDPFKAMFEPVQEHDQARGPMTERGWEAPQWQQPARTVADAEANVNLSRGRADFAAIQAGLLGSLPPGMEFPQGQGQAPGFASPHHQEATYAGHGYAATGTNEAFYQPYPDQQGNADLWPYDEVADSGAPEEAAYGTHAFEEPRSRRPLYIVAGILLVGLVGIGASFVYKGKGSGPHEVTTIMAESGPTKIQPSSPANADNVTQDASILDKSAPSTTAALTGHQEQPVDLSQAQIRDAQSAPLARPGAAAASVPVPAAPPMPHQQASAPPQPAPQQSMSIASLIEPKKVKTVSVRPDGTLLPNDTPPQTTASSVPVPAPRPAAPAAKAATPKSTARVTPKDPVAEAINGTASSASTPLGSANAGAKAKPAQQLASATPDTAAAAGNGAFSVQFAAPTSEQEARDIQTKLGRQYAAALGGRHTSIRKAVNGDKTVYRVRVGGLSREEATGLCQQVQGAGGNCFVAKN</sequence>